<gene>
    <name evidence="1" type="ORF">CINCED_3A001325</name>
</gene>
<dbReference type="EMBL" id="CABPRJ010000483">
    <property type="protein sequence ID" value="VVC28797.1"/>
    <property type="molecule type" value="Genomic_DNA"/>
</dbReference>
<accession>A0A5E4MBL0</accession>
<dbReference type="Gene3D" id="3.60.10.10">
    <property type="entry name" value="Endonuclease/exonuclease/phosphatase"/>
    <property type="match status" value="1"/>
</dbReference>
<proteinExistence type="predicted"/>
<dbReference type="InterPro" id="IPR036691">
    <property type="entry name" value="Endo/exonu/phosph_ase_sf"/>
</dbReference>
<name>A0A5E4MBL0_9HEMI</name>
<reference evidence="1 2" key="1">
    <citation type="submission" date="2019-08" db="EMBL/GenBank/DDBJ databases">
        <authorList>
            <person name="Alioto T."/>
            <person name="Alioto T."/>
            <person name="Gomez Garrido J."/>
        </authorList>
    </citation>
    <scope>NUCLEOTIDE SEQUENCE [LARGE SCALE GENOMIC DNA]</scope>
</reference>
<keyword evidence="1" id="KW-0378">Hydrolase</keyword>
<evidence type="ECO:0000313" key="2">
    <source>
        <dbReference type="Proteomes" id="UP000325440"/>
    </source>
</evidence>
<dbReference type="GO" id="GO:0004519">
    <property type="term" value="F:endonuclease activity"/>
    <property type="evidence" value="ECO:0007669"/>
    <property type="project" value="UniProtKB-KW"/>
</dbReference>
<keyword evidence="2" id="KW-1185">Reference proteome</keyword>
<protein>
    <submittedName>
        <fullName evidence="1">Endonuclease/exonuclease/phosphatase</fullName>
    </submittedName>
</protein>
<keyword evidence="1" id="KW-0540">Nuclease</keyword>
<dbReference type="SUPFAM" id="SSF56219">
    <property type="entry name" value="DNase I-like"/>
    <property type="match status" value="1"/>
</dbReference>
<keyword evidence="1" id="KW-0255">Endonuclease</keyword>
<dbReference type="GO" id="GO:0004527">
    <property type="term" value="F:exonuclease activity"/>
    <property type="evidence" value="ECO:0007669"/>
    <property type="project" value="UniProtKB-KW"/>
</dbReference>
<evidence type="ECO:0000313" key="1">
    <source>
        <dbReference type="EMBL" id="VVC28797.1"/>
    </source>
</evidence>
<dbReference type="OrthoDB" id="6626684at2759"/>
<organism evidence="1 2">
    <name type="scientific">Cinara cedri</name>
    <dbReference type="NCBI Taxonomy" id="506608"/>
    <lineage>
        <taxon>Eukaryota</taxon>
        <taxon>Metazoa</taxon>
        <taxon>Ecdysozoa</taxon>
        <taxon>Arthropoda</taxon>
        <taxon>Hexapoda</taxon>
        <taxon>Insecta</taxon>
        <taxon>Pterygota</taxon>
        <taxon>Neoptera</taxon>
        <taxon>Paraneoptera</taxon>
        <taxon>Hemiptera</taxon>
        <taxon>Sternorrhyncha</taxon>
        <taxon>Aphidomorpha</taxon>
        <taxon>Aphidoidea</taxon>
        <taxon>Aphididae</taxon>
        <taxon>Lachninae</taxon>
        <taxon>Cinara</taxon>
    </lineage>
</organism>
<keyword evidence="1" id="KW-0269">Exonuclease</keyword>
<dbReference type="Proteomes" id="UP000325440">
    <property type="component" value="Unassembled WGS sequence"/>
</dbReference>
<dbReference type="AlphaFoldDB" id="A0A5E4MBL0"/>
<sequence length="143" mass="16194">MNLTLRIVAWNANGLVQRKQDLDNFLNTENINIALISEIHFTSWTVLKKKNYKIYTTLHPSGRARGDENNDLSVTAIYCPPQGGADETRFTSFFQTLGDARFISGGDYNAKHSHWGSRLITPKNAKIQNLQRQRPPAHLLEGN</sequence>